<dbReference type="Proteomes" id="UP000555546">
    <property type="component" value="Unassembled WGS sequence"/>
</dbReference>
<proteinExistence type="inferred from homology"/>
<dbReference type="GO" id="GO:0032993">
    <property type="term" value="C:protein-DNA complex"/>
    <property type="evidence" value="ECO:0007669"/>
    <property type="project" value="TreeGrafter"/>
</dbReference>
<evidence type="ECO:0000259" key="5">
    <source>
        <dbReference type="PROSITE" id="PS50931"/>
    </source>
</evidence>
<dbReference type="SUPFAM" id="SSF53850">
    <property type="entry name" value="Periplasmic binding protein-like II"/>
    <property type="match status" value="1"/>
</dbReference>
<dbReference type="Gene3D" id="1.10.10.10">
    <property type="entry name" value="Winged helix-like DNA-binding domain superfamily/Winged helix DNA-binding domain"/>
    <property type="match status" value="1"/>
</dbReference>
<dbReference type="InterPro" id="IPR000847">
    <property type="entry name" value="LysR_HTH_N"/>
</dbReference>
<dbReference type="Pfam" id="PF00126">
    <property type="entry name" value="HTH_1"/>
    <property type="match status" value="1"/>
</dbReference>
<dbReference type="Gene3D" id="3.40.190.10">
    <property type="entry name" value="Periplasmic binding protein-like II"/>
    <property type="match status" value="2"/>
</dbReference>
<organism evidence="6 7">
    <name type="scientific">Brucella daejeonensis</name>
    <dbReference type="NCBI Taxonomy" id="659015"/>
    <lineage>
        <taxon>Bacteria</taxon>
        <taxon>Pseudomonadati</taxon>
        <taxon>Pseudomonadota</taxon>
        <taxon>Alphaproteobacteria</taxon>
        <taxon>Hyphomicrobiales</taxon>
        <taxon>Brucellaceae</taxon>
        <taxon>Brucella/Ochrobactrum group</taxon>
        <taxon>Brucella</taxon>
    </lineage>
</organism>
<evidence type="ECO:0000256" key="4">
    <source>
        <dbReference type="ARBA" id="ARBA00023163"/>
    </source>
</evidence>
<evidence type="ECO:0000256" key="1">
    <source>
        <dbReference type="ARBA" id="ARBA00009437"/>
    </source>
</evidence>
<dbReference type="PANTHER" id="PTHR30346">
    <property type="entry name" value="TRANSCRIPTIONAL DUAL REGULATOR HCAR-RELATED"/>
    <property type="match status" value="1"/>
</dbReference>
<accession>A0A7W9AUP6</accession>
<dbReference type="FunFam" id="1.10.10.10:FF:000001">
    <property type="entry name" value="LysR family transcriptional regulator"/>
    <property type="match status" value="1"/>
</dbReference>
<dbReference type="Pfam" id="PF03466">
    <property type="entry name" value="LysR_substrate"/>
    <property type="match status" value="1"/>
</dbReference>
<dbReference type="CDD" id="cd08411">
    <property type="entry name" value="PBP2_OxyR"/>
    <property type="match status" value="1"/>
</dbReference>
<dbReference type="InterPro" id="IPR005119">
    <property type="entry name" value="LysR_subst-bd"/>
</dbReference>
<gene>
    <name evidence="6" type="ORF">FHS76_000699</name>
</gene>
<dbReference type="EMBL" id="JACIJG010000002">
    <property type="protein sequence ID" value="MBB5700856.1"/>
    <property type="molecule type" value="Genomic_DNA"/>
</dbReference>
<evidence type="ECO:0000313" key="7">
    <source>
        <dbReference type="Proteomes" id="UP000555546"/>
    </source>
</evidence>
<dbReference type="PRINTS" id="PR00039">
    <property type="entry name" value="HTHLYSR"/>
</dbReference>
<evidence type="ECO:0000256" key="3">
    <source>
        <dbReference type="ARBA" id="ARBA00023125"/>
    </source>
</evidence>
<feature type="domain" description="HTH lysR-type" evidence="5">
    <location>
        <begin position="79"/>
        <end position="136"/>
    </location>
</feature>
<keyword evidence="7" id="KW-1185">Reference proteome</keyword>
<evidence type="ECO:0000313" key="6">
    <source>
        <dbReference type="EMBL" id="MBB5700856.1"/>
    </source>
</evidence>
<keyword evidence="3" id="KW-0238">DNA-binding</keyword>
<dbReference type="GO" id="GO:0003700">
    <property type="term" value="F:DNA-binding transcription factor activity"/>
    <property type="evidence" value="ECO:0007669"/>
    <property type="project" value="InterPro"/>
</dbReference>
<keyword evidence="2" id="KW-0805">Transcription regulation</keyword>
<dbReference type="AlphaFoldDB" id="A0A7W9AUP6"/>
<comment type="similarity">
    <text evidence="1">Belongs to the LysR transcriptional regulatory family.</text>
</comment>
<dbReference type="InterPro" id="IPR036388">
    <property type="entry name" value="WH-like_DNA-bd_sf"/>
</dbReference>
<keyword evidence="4" id="KW-0804">Transcription</keyword>
<dbReference type="GO" id="GO:0003677">
    <property type="term" value="F:DNA binding"/>
    <property type="evidence" value="ECO:0007669"/>
    <property type="project" value="UniProtKB-KW"/>
</dbReference>
<dbReference type="PANTHER" id="PTHR30346:SF10">
    <property type="entry name" value="TRANSCRIPTIONAL REGULATOR OF OXIDATIVE STRESS OXYR"/>
    <property type="match status" value="1"/>
</dbReference>
<reference evidence="6 7" key="1">
    <citation type="submission" date="2020-08" db="EMBL/GenBank/DDBJ databases">
        <title>Genomic Encyclopedia of Type Strains, Phase IV (KMG-IV): sequencing the most valuable type-strain genomes for metagenomic binning, comparative biology and taxonomic classification.</title>
        <authorList>
            <person name="Goeker M."/>
        </authorList>
    </citation>
    <scope>NUCLEOTIDE SEQUENCE [LARGE SCALE GENOMIC DNA]</scope>
    <source>
        <strain evidence="6 7">DSM 26944</strain>
    </source>
</reference>
<dbReference type="SUPFAM" id="SSF46785">
    <property type="entry name" value="Winged helix' DNA-binding domain"/>
    <property type="match status" value="1"/>
</dbReference>
<sequence>MEVETRLHASDFERRKLIANTEHLIPTCKLNCCAEISEFSEISACESFIVGIVTSVKAIKAIKTIVKNDGTQGLNMPNISVRQLHYFLALVQVGSFSRAADMVGVTQSTLSAAIQTLEAELGVKLIDRSGRRMQLLPAGEDFMARARNIVALIEELPEHARQAERPLTTRLRMGVIPSIAPFLLPKVLPATTCAFPELQLTVREGITRSLLDSLRSGSLDVALVAHPYDLDEFEMVELGQDPFFLAVSRDHALANRDRVDASDLRDQPFLLLETGHCLREHVMAAIGSKPTQTDSGVHATSIMTLVQLVDFGMGVTLLPEVAVKAGVTRGTNLSIVRYEGQNNFRSLVLVWRANAARRSEFQLFASHLRSSCMKLT</sequence>
<dbReference type="InterPro" id="IPR036390">
    <property type="entry name" value="WH_DNA-bd_sf"/>
</dbReference>
<evidence type="ECO:0000256" key="2">
    <source>
        <dbReference type="ARBA" id="ARBA00023015"/>
    </source>
</evidence>
<protein>
    <submittedName>
        <fullName evidence="6">LysR family hydrogen peroxide-inducible transcriptional activator</fullName>
    </submittedName>
</protein>
<dbReference type="PROSITE" id="PS50931">
    <property type="entry name" value="HTH_LYSR"/>
    <property type="match status" value="1"/>
</dbReference>
<name>A0A7W9AUP6_9HYPH</name>
<comment type="caution">
    <text evidence="6">The sequence shown here is derived from an EMBL/GenBank/DDBJ whole genome shotgun (WGS) entry which is preliminary data.</text>
</comment>